<keyword evidence="2" id="KW-0472">Membrane</keyword>
<evidence type="ECO:0000256" key="2">
    <source>
        <dbReference type="SAM" id="Phobius"/>
    </source>
</evidence>
<sequence length="325" mass="34070">MAELSEQHGHNQDAGGGPDGETADPGSTQDRADRDGQQQKDFRSGGDDPADGIHVVSPPALCRDLSREIAGLLDPDQALRAARHRLSNDAEFATAGIVNMSALDLAAGAIRRDETVEIVLLLAFAGGYIDAYTWIIHGVMANAQTANLIFLWVYATAGDWAKAFHFVPPLLAFAAGIVIAAWLRRVAGERASAISTLLEILLLIAIGILHNRMPDLAGTLGISFVAAMQTAIFIKVEGVACSTAMITGNLRQAIEMAFVAAAGGAPLGTLRRSGIFFALCAVFGLGAAMGAFATKAIPDLALGLPVVALLVVLLRCEASYQKVVQ</sequence>
<dbReference type="Pfam" id="PF06912">
    <property type="entry name" value="DUF1275"/>
    <property type="match status" value="1"/>
</dbReference>
<keyword evidence="2" id="KW-0812">Transmembrane</keyword>
<feature type="transmembrane region" description="Helical" evidence="2">
    <location>
        <begin position="163"/>
        <end position="183"/>
    </location>
</feature>
<feature type="transmembrane region" description="Helical" evidence="2">
    <location>
        <begin position="118"/>
        <end position="143"/>
    </location>
</feature>
<feature type="transmembrane region" description="Helical" evidence="2">
    <location>
        <begin position="300"/>
        <end position="316"/>
    </location>
</feature>
<organism evidence="3 4">
    <name type="scientific">Bradyrhizobium symbiodeficiens</name>
    <dbReference type="NCBI Taxonomy" id="1404367"/>
    <lineage>
        <taxon>Bacteria</taxon>
        <taxon>Pseudomonadati</taxon>
        <taxon>Pseudomonadota</taxon>
        <taxon>Alphaproteobacteria</taxon>
        <taxon>Hyphomicrobiales</taxon>
        <taxon>Nitrobacteraceae</taxon>
        <taxon>Bradyrhizobium</taxon>
    </lineage>
</organism>
<keyword evidence="4" id="KW-1185">Reference proteome</keyword>
<feature type="region of interest" description="Disordered" evidence="1">
    <location>
        <begin position="1"/>
        <end position="53"/>
    </location>
</feature>
<proteinExistence type="predicted"/>
<reference evidence="3 4" key="2">
    <citation type="journal article" date="2020" name="Int. J. Syst. Evol. Microbiol.">
        <title>Description and complete genome sequences of Bradyrhizobium symbiodeficiens sp. nov., a non-symbiotic bacterium associated with legumes native to Canada.</title>
        <authorList>
            <person name="Bromfield E.S.P."/>
            <person name="Cloutier S."/>
            <person name="Nguyen H.D.T."/>
        </authorList>
    </citation>
    <scope>NUCLEOTIDE SEQUENCE [LARGE SCALE GENOMIC DNA]</scope>
    <source>
        <strain evidence="3 4">65S1MB</strain>
    </source>
</reference>
<feature type="transmembrane region" description="Helical" evidence="2">
    <location>
        <begin position="190"/>
        <end position="210"/>
    </location>
</feature>
<dbReference type="RefSeq" id="WP_334249226.1">
    <property type="nucleotide sequence ID" value="NZ_CP029427.2"/>
</dbReference>
<feature type="compositionally biased region" description="Basic and acidic residues" evidence="1">
    <location>
        <begin position="30"/>
        <end position="46"/>
    </location>
</feature>
<dbReference type="EMBL" id="CP041090">
    <property type="protein sequence ID" value="QDF37125.2"/>
    <property type="molecule type" value="Genomic_DNA"/>
</dbReference>
<feature type="transmembrane region" description="Helical" evidence="2">
    <location>
        <begin position="275"/>
        <end position="294"/>
    </location>
</feature>
<keyword evidence="2" id="KW-1133">Transmembrane helix</keyword>
<feature type="transmembrane region" description="Helical" evidence="2">
    <location>
        <begin position="216"/>
        <end position="236"/>
    </location>
</feature>
<dbReference type="PANTHER" id="PTHR37314:SF4">
    <property type="entry name" value="UPF0700 TRANSMEMBRANE PROTEIN YOAK"/>
    <property type="match status" value="1"/>
</dbReference>
<evidence type="ECO:0000313" key="4">
    <source>
        <dbReference type="Proteomes" id="UP000319298"/>
    </source>
</evidence>
<accession>A0ABX5W1I6</accession>
<dbReference type="Proteomes" id="UP000319298">
    <property type="component" value="Chromosome"/>
</dbReference>
<evidence type="ECO:0000256" key="1">
    <source>
        <dbReference type="SAM" id="MobiDB-lite"/>
    </source>
</evidence>
<name>A0ABX5W1I6_9BRAD</name>
<feature type="compositionally biased region" description="Basic and acidic residues" evidence="1">
    <location>
        <begin position="1"/>
        <end position="11"/>
    </location>
</feature>
<reference evidence="4" key="1">
    <citation type="submission" date="2019-06" db="EMBL/GenBank/DDBJ databases">
        <title>Whole-Genome Sequence of Bradyrhizobium sp. 3 Strain 65S1MB.</title>
        <authorList>
            <person name="Bromfield E.S.P."/>
            <person name="Cloutier S."/>
            <person name="Nguyen H.D.T."/>
        </authorList>
    </citation>
    <scope>NUCLEOTIDE SEQUENCE [LARGE SCALE GENOMIC DNA]</scope>
    <source>
        <strain evidence="4">65S1MB</strain>
    </source>
</reference>
<evidence type="ECO:0000313" key="3">
    <source>
        <dbReference type="EMBL" id="QDF37125.2"/>
    </source>
</evidence>
<dbReference type="InterPro" id="IPR010699">
    <property type="entry name" value="DUF1275"/>
</dbReference>
<dbReference type="PANTHER" id="PTHR37314">
    <property type="entry name" value="SLR0142 PROTEIN"/>
    <property type="match status" value="1"/>
</dbReference>
<protein>
    <submittedName>
        <fullName evidence="3">YoaK family protein</fullName>
    </submittedName>
</protein>
<gene>
    <name evidence="3" type="ORF">FJN17_05785</name>
</gene>